<protein>
    <recommendedName>
        <fullName evidence="3">Antimicrobial peptide system protein, SdpA family</fullName>
    </recommendedName>
</protein>
<dbReference type="Proteomes" id="UP000184096">
    <property type="component" value="Chromosome I"/>
</dbReference>
<evidence type="ECO:0000313" key="1">
    <source>
        <dbReference type="EMBL" id="SHN79071.1"/>
    </source>
</evidence>
<gene>
    <name evidence="1" type="ORF">SAMN05444170_3905</name>
</gene>
<proteinExistence type="predicted"/>
<name>A0A1M7U7S5_9BRAD</name>
<keyword evidence="2" id="KW-1185">Reference proteome</keyword>
<evidence type="ECO:0000313" key="2">
    <source>
        <dbReference type="Proteomes" id="UP000184096"/>
    </source>
</evidence>
<dbReference type="RefSeq" id="WP_156898577.1">
    <property type="nucleotide sequence ID" value="NZ_LT670849.1"/>
</dbReference>
<evidence type="ECO:0008006" key="3">
    <source>
        <dbReference type="Google" id="ProtNLM"/>
    </source>
</evidence>
<accession>A0A1M7U7S5</accession>
<dbReference type="EMBL" id="LT670849">
    <property type="protein sequence ID" value="SHN79071.1"/>
    <property type="molecule type" value="Genomic_DNA"/>
</dbReference>
<dbReference type="AlphaFoldDB" id="A0A1M7U7S5"/>
<reference evidence="2" key="1">
    <citation type="submission" date="2016-11" db="EMBL/GenBank/DDBJ databases">
        <authorList>
            <person name="Varghese N."/>
            <person name="Submissions S."/>
        </authorList>
    </citation>
    <scope>NUCLEOTIDE SEQUENCE [LARGE SCALE GENOMIC DNA]</scope>
    <source>
        <strain evidence="2">GAS401</strain>
    </source>
</reference>
<dbReference type="OrthoDB" id="276990at2"/>
<sequence length="174" mass="20048">MIWNRWRPRLIYLVMSAFVTWHALALVIAPVPTSSELVDAPRAILQPYLTLLRMDNPWSFFAPTIGGADVRYIVEDAAGGRAEFGTAEKTSWFHPEHLWLKDWNYSIIDNPELYADRAGEILCRKHASMRPVSITFVQRVHIGFKPEDWLSGKRPLDPEFTRERTVQTVQCPTP</sequence>
<organism evidence="1 2">
    <name type="scientific">Bradyrhizobium erythrophlei</name>
    <dbReference type="NCBI Taxonomy" id="1437360"/>
    <lineage>
        <taxon>Bacteria</taxon>
        <taxon>Pseudomonadati</taxon>
        <taxon>Pseudomonadota</taxon>
        <taxon>Alphaproteobacteria</taxon>
        <taxon>Hyphomicrobiales</taxon>
        <taxon>Nitrobacteraceae</taxon>
        <taxon>Bradyrhizobium</taxon>
    </lineage>
</organism>